<dbReference type="CDD" id="cd04301">
    <property type="entry name" value="NAT_SF"/>
    <property type="match status" value="1"/>
</dbReference>
<reference evidence="4 5" key="1">
    <citation type="submission" date="2019-09" db="EMBL/GenBank/DDBJ databases">
        <title>The Halomonas whole genome shotgun (WGS).</title>
        <authorList>
            <person name="Xie Z."/>
        </authorList>
    </citation>
    <scope>NUCLEOTIDE SEQUENCE [LARGE SCALE GENOMIC DNA]</scope>
    <source>
        <strain evidence="4 5">NBT06E8</strain>
    </source>
</reference>
<dbReference type="Gene3D" id="3.40.630.30">
    <property type="match status" value="1"/>
</dbReference>
<dbReference type="PROSITE" id="PS51186">
    <property type="entry name" value="GNAT"/>
    <property type="match status" value="1"/>
</dbReference>
<dbReference type="Proteomes" id="UP000466130">
    <property type="component" value="Unassembled WGS sequence"/>
</dbReference>
<comment type="caution">
    <text evidence="4">The sequence shown here is derived from an EMBL/GenBank/DDBJ whole genome shotgun (WGS) entry which is preliminary data.</text>
</comment>
<dbReference type="InterPro" id="IPR050680">
    <property type="entry name" value="YpeA/RimI_acetyltransf"/>
</dbReference>
<evidence type="ECO:0000313" key="5">
    <source>
        <dbReference type="Proteomes" id="UP000466130"/>
    </source>
</evidence>
<dbReference type="RefSeq" id="WP_139526618.1">
    <property type="nucleotide sequence ID" value="NZ_CP048602.1"/>
</dbReference>
<keyword evidence="2" id="KW-0012">Acyltransferase</keyword>
<dbReference type="EMBL" id="VWRT01000002">
    <property type="protein sequence ID" value="KAE8439581.1"/>
    <property type="molecule type" value="Genomic_DNA"/>
</dbReference>
<accession>A0ABQ6XC37</accession>
<dbReference type="PANTHER" id="PTHR43420">
    <property type="entry name" value="ACETYLTRANSFERASE"/>
    <property type="match status" value="1"/>
</dbReference>
<protein>
    <submittedName>
        <fullName evidence="4">GNAT family N-acetyltransferase</fullName>
    </submittedName>
</protein>
<keyword evidence="1" id="KW-0808">Transferase</keyword>
<sequence length="141" mass="16696">MTPVFRATNDRTFAETLIRRNMTAYYERLGWHWDTQLFAKQWGEMDSIELCVNTSRVGLLCLYRDDTAYDIRELQIDPPWQRRGLGTAAIHYVEDLARQADVASLRLRVFRINPARHLYQRLGFRVCRTDGDVITMQRTLR</sequence>
<evidence type="ECO:0000256" key="2">
    <source>
        <dbReference type="ARBA" id="ARBA00023315"/>
    </source>
</evidence>
<gene>
    <name evidence="4" type="ORF">F1978_05020</name>
</gene>
<evidence type="ECO:0000313" key="4">
    <source>
        <dbReference type="EMBL" id="KAE8439581.1"/>
    </source>
</evidence>
<keyword evidence="5" id="KW-1185">Reference proteome</keyword>
<proteinExistence type="predicted"/>
<organism evidence="4 5">
    <name type="scientific">Vreelandella piezotolerans</name>
    <dbReference type="NCBI Taxonomy" id="2609667"/>
    <lineage>
        <taxon>Bacteria</taxon>
        <taxon>Pseudomonadati</taxon>
        <taxon>Pseudomonadota</taxon>
        <taxon>Gammaproteobacteria</taxon>
        <taxon>Oceanospirillales</taxon>
        <taxon>Halomonadaceae</taxon>
        <taxon>Vreelandella</taxon>
    </lineage>
</organism>
<feature type="domain" description="N-acetyltransferase" evidence="3">
    <location>
        <begin position="1"/>
        <end position="141"/>
    </location>
</feature>
<evidence type="ECO:0000256" key="1">
    <source>
        <dbReference type="ARBA" id="ARBA00022679"/>
    </source>
</evidence>
<dbReference type="SUPFAM" id="SSF55729">
    <property type="entry name" value="Acyl-CoA N-acyltransferases (Nat)"/>
    <property type="match status" value="1"/>
</dbReference>
<dbReference type="Pfam" id="PF00583">
    <property type="entry name" value="Acetyltransf_1"/>
    <property type="match status" value="1"/>
</dbReference>
<name>A0ABQ6XC37_9GAMM</name>
<dbReference type="InterPro" id="IPR016181">
    <property type="entry name" value="Acyl_CoA_acyltransferase"/>
</dbReference>
<evidence type="ECO:0000259" key="3">
    <source>
        <dbReference type="PROSITE" id="PS51186"/>
    </source>
</evidence>
<dbReference type="InterPro" id="IPR000182">
    <property type="entry name" value="GNAT_dom"/>
</dbReference>